<dbReference type="EMBL" id="WFKQ01000011">
    <property type="protein sequence ID" value="MUG33174.1"/>
    <property type="molecule type" value="Genomic_DNA"/>
</dbReference>
<dbReference type="SUPFAM" id="SSF51197">
    <property type="entry name" value="Clavaminate synthase-like"/>
    <property type="match status" value="1"/>
</dbReference>
<sequence length="254" mass="28637">MLHIIENLLDTAQLSQLTSILTHQHAQWQDGKLTAGISAQQQKNNWQLSRQDPSYQAMANLCLEALQQHPVFMSAALPKVIMPPLFSAYQLGQGYGMHVDNALQTHPDSKQLMRTDLSLTLFLNNPADYEGGELIISDEYGEHSIKLNAGDAVLYPSTSLHRVNTVTSGQRLAMVTWVQSLVRSDEQRQILHDLDVSHILLRQKLLATSDQAQSTQAQRTQLSEQHSTDQQLTHQAIEKLNQSYHNLLRLWAES</sequence>
<proteinExistence type="inferred from homology"/>
<comment type="caution">
    <text evidence="9">The sequence shown here is derived from an EMBL/GenBank/DDBJ whole genome shotgun (WGS) entry which is preliminary data.</text>
</comment>
<dbReference type="Gene3D" id="2.60.120.620">
    <property type="entry name" value="q2cbj1_9rhob like domain"/>
    <property type="match status" value="1"/>
</dbReference>
<feature type="binding site" evidence="7">
    <location>
        <position position="98"/>
    </location>
    <ligand>
        <name>Fe cation</name>
        <dbReference type="ChEBI" id="CHEBI:24875"/>
    </ligand>
</feature>
<evidence type="ECO:0000313" key="9">
    <source>
        <dbReference type="EMBL" id="MUG33174.1"/>
    </source>
</evidence>
<organism evidence="9 10">
    <name type="scientific">Psychrobacter sanguinis</name>
    <dbReference type="NCBI Taxonomy" id="861445"/>
    <lineage>
        <taxon>Bacteria</taxon>
        <taxon>Pseudomonadati</taxon>
        <taxon>Pseudomonadota</taxon>
        <taxon>Gammaproteobacteria</taxon>
        <taxon>Moraxellales</taxon>
        <taxon>Moraxellaceae</taxon>
        <taxon>Psychrobacter</taxon>
    </lineage>
</organism>
<feature type="binding site" evidence="7">
    <location>
        <position position="100"/>
    </location>
    <ligand>
        <name>Fe cation</name>
        <dbReference type="ChEBI" id="CHEBI:24875"/>
    </ligand>
</feature>
<dbReference type="InterPro" id="IPR006620">
    <property type="entry name" value="Pro_4_hyd_alph"/>
</dbReference>
<protein>
    <submittedName>
        <fullName evidence="9">Fe2+-dependent dioxygenase</fullName>
    </submittedName>
</protein>
<accession>A0A844M301</accession>
<evidence type="ECO:0000256" key="4">
    <source>
        <dbReference type="ARBA" id="ARBA00022964"/>
    </source>
</evidence>
<evidence type="ECO:0000256" key="3">
    <source>
        <dbReference type="ARBA" id="ARBA00022896"/>
    </source>
</evidence>
<dbReference type="Gene3D" id="4.10.860.20">
    <property type="entry name" value="Rabenosyn, Rab binding domain"/>
    <property type="match status" value="1"/>
</dbReference>
<evidence type="ECO:0000256" key="7">
    <source>
        <dbReference type="HAMAP-Rule" id="MF_00657"/>
    </source>
</evidence>
<gene>
    <name evidence="9" type="ORF">GB996_10260</name>
</gene>
<dbReference type="GO" id="GO:0031418">
    <property type="term" value="F:L-ascorbic acid binding"/>
    <property type="evidence" value="ECO:0007669"/>
    <property type="project" value="UniProtKB-KW"/>
</dbReference>
<evidence type="ECO:0000313" key="10">
    <source>
        <dbReference type="Proteomes" id="UP000442109"/>
    </source>
</evidence>
<dbReference type="InterPro" id="IPR041097">
    <property type="entry name" value="PKHD_C"/>
</dbReference>
<dbReference type="GO" id="GO:0016706">
    <property type="term" value="F:2-oxoglutarate-dependent dioxygenase activity"/>
    <property type="evidence" value="ECO:0007669"/>
    <property type="project" value="UniProtKB-UniRule"/>
</dbReference>
<keyword evidence="2 7" id="KW-0479">Metal-binding</keyword>
<dbReference type="NCBIfam" id="NF003974">
    <property type="entry name" value="PRK05467.1-3"/>
    <property type="match status" value="1"/>
</dbReference>
<feature type="binding site" evidence="7">
    <location>
        <position position="161"/>
    </location>
    <ligand>
        <name>Fe cation</name>
        <dbReference type="ChEBI" id="CHEBI:24875"/>
    </ligand>
</feature>
<dbReference type="PANTHER" id="PTHR41536:SF1">
    <property type="entry name" value="PKHD-TYPE HYDROXYLASE YBIX"/>
    <property type="match status" value="1"/>
</dbReference>
<dbReference type="GO" id="GO:0005506">
    <property type="term" value="F:iron ion binding"/>
    <property type="evidence" value="ECO:0007669"/>
    <property type="project" value="UniProtKB-UniRule"/>
</dbReference>
<keyword evidence="6 7" id="KW-0408">Iron</keyword>
<dbReference type="InterPro" id="IPR023550">
    <property type="entry name" value="PKHD_hydroxylase"/>
</dbReference>
<evidence type="ECO:0000256" key="1">
    <source>
        <dbReference type="ARBA" id="ARBA00001961"/>
    </source>
</evidence>
<dbReference type="PROSITE" id="PS51471">
    <property type="entry name" value="FE2OG_OXY"/>
    <property type="match status" value="1"/>
</dbReference>
<evidence type="ECO:0000256" key="5">
    <source>
        <dbReference type="ARBA" id="ARBA00023002"/>
    </source>
</evidence>
<evidence type="ECO:0000259" key="8">
    <source>
        <dbReference type="PROSITE" id="PS51471"/>
    </source>
</evidence>
<comment type="cofactor">
    <cofactor evidence="1 7">
        <name>L-ascorbate</name>
        <dbReference type="ChEBI" id="CHEBI:38290"/>
    </cofactor>
</comment>
<reference evidence="9 10" key="1">
    <citation type="journal article" date="2019" name="PLoS ONE">
        <title>Pup mortality in New Zealand sea lions (Phocarctos hookeri) at Enderby Island, Auckland Islands, 2013-18.</title>
        <authorList>
            <person name="Michael S.A."/>
            <person name="Hayman D.T.S."/>
            <person name="Gray R."/>
            <person name="Zhang J."/>
            <person name="Rogers L."/>
            <person name="Roe W.D."/>
        </authorList>
    </citation>
    <scope>NUCLEOTIDE SEQUENCE [LARGE SCALE GENOMIC DNA]</scope>
    <source>
        <strain evidence="9 10">SM868</strain>
    </source>
</reference>
<comment type="cofactor">
    <cofactor evidence="7">
        <name>Fe(2+)</name>
        <dbReference type="ChEBI" id="CHEBI:29033"/>
    </cofactor>
    <text evidence="7">Binds 1 Fe(2+) ion per subunit.</text>
</comment>
<dbReference type="OrthoDB" id="9812472at2"/>
<dbReference type="Pfam" id="PF18331">
    <property type="entry name" value="PKHD_C"/>
    <property type="match status" value="1"/>
</dbReference>
<dbReference type="AlphaFoldDB" id="A0A844M301"/>
<dbReference type="GO" id="GO:0006974">
    <property type="term" value="P:DNA damage response"/>
    <property type="evidence" value="ECO:0007669"/>
    <property type="project" value="TreeGrafter"/>
</dbReference>
<dbReference type="InterPro" id="IPR005123">
    <property type="entry name" value="Oxoglu/Fe-dep_dioxygenase_dom"/>
</dbReference>
<keyword evidence="4 7" id="KW-0223">Dioxygenase</keyword>
<keyword evidence="5 7" id="KW-0560">Oxidoreductase</keyword>
<dbReference type="RefSeq" id="WP_155587609.1">
    <property type="nucleotide sequence ID" value="NZ_WFKQ01000011.1"/>
</dbReference>
<dbReference type="Pfam" id="PF13640">
    <property type="entry name" value="2OG-FeII_Oxy_3"/>
    <property type="match status" value="1"/>
</dbReference>
<dbReference type="Proteomes" id="UP000442109">
    <property type="component" value="Unassembled WGS sequence"/>
</dbReference>
<dbReference type="InterPro" id="IPR044862">
    <property type="entry name" value="Pro_4_hyd_alph_FE2OG_OXY"/>
</dbReference>
<keyword evidence="10" id="KW-1185">Reference proteome</keyword>
<dbReference type="SMART" id="SM00702">
    <property type="entry name" value="P4Hc"/>
    <property type="match status" value="1"/>
</dbReference>
<feature type="domain" description="Fe2OG dioxygenase" evidence="8">
    <location>
        <begin position="80"/>
        <end position="180"/>
    </location>
</feature>
<evidence type="ECO:0000256" key="6">
    <source>
        <dbReference type="ARBA" id="ARBA00023004"/>
    </source>
</evidence>
<dbReference type="HAMAP" id="MF_00657">
    <property type="entry name" value="Hydroxyl_YbiX"/>
    <property type="match status" value="1"/>
</dbReference>
<feature type="binding site" evidence="7">
    <location>
        <position position="171"/>
    </location>
    <ligand>
        <name>2-oxoglutarate</name>
        <dbReference type="ChEBI" id="CHEBI:16810"/>
    </ligand>
</feature>
<dbReference type="PANTHER" id="PTHR41536">
    <property type="entry name" value="PKHD-TYPE HYDROXYLASE YBIX"/>
    <property type="match status" value="1"/>
</dbReference>
<dbReference type="NCBIfam" id="NF003975">
    <property type="entry name" value="PRK05467.1-4"/>
    <property type="match status" value="1"/>
</dbReference>
<name>A0A844M301_9GAMM</name>
<evidence type="ECO:0000256" key="2">
    <source>
        <dbReference type="ARBA" id="ARBA00022723"/>
    </source>
</evidence>
<dbReference type="GO" id="GO:0006879">
    <property type="term" value="P:intracellular iron ion homeostasis"/>
    <property type="evidence" value="ECO:0007669"/>
    <property type="project" value="TreeGrafter"/>
</dbReference>
<keyword evidence="3 7" id="KW-0847">Vitamin C</keyword>